<reference evidence="3 4" key="1">
    <citation type="submission" date="2022-05" db="EMBL/GenBank/DDBJ databases">
        <title>A multi-omics perspective on studying reproductive biology in Daphnia sinensis.</title>
        <authorList>
            <person name="Jia J."/>
        </authorList>
    </citation>
    <scope>NUCLEOTIDE SEQUENCE [LARGE SCALE GENOMIC DNA]</scope>
    <source>
        <strain evidence="3 4">WSL</strain>
    </source>
</reference>
<comment type="caution">
    <text evidence="3">The sequence shown here is derived from an EMBL/GenBank/DDBJ whole genome shotgun (WGS) entry which is preliminary data.</text>
</comment>
<feature type="transmembrane region" description="Helical" evidence="2">
    <location>
        <begin position="76"/>
        <end position="95"/>
    </location>
</feature>
<evidence type="ECO:0000256" key="2">
    <source>
        <dbReference type="SAM" id="Phobius"/>
    </source>
</evidence>
<dbReference type="GO" id="GO:0006644">
    <property type="term" value="P:phospholipid metabolic process"/>
    <property type="evidence" value="ECO:0007669"/>
    <property type="project" value="InterPro"/>
</dbReference>
<gene>
    <name evidence="3" type="ORF">GHT06_010577</name>
</gene>
<keyword evidence="2" id="KW-0472">Membrane</keyword>
<dbReference type="GO" id="GO:0007165">
    <property type="term" value="P:signal transduction"/>
    <property type="evidence" value="ECO:0007669"/>
    <property type="project" value="TreeGrafter"/>
</dbReference>
<dbReference type="GO" id="GO:0046839">
    <property type="term" value="P:phospholipid dephosphorylation"/>
    <property type="evidence" value="ECO:0007669"/>
    <property type="project" value="TreeGrafter"/>
</dbReference>
<evidence type="ECO:0000256" key="1">
    <source>
        <dbReference type="SAM" id="MobiDB-lite"/>
    </source>
</evidence>
<feature type="transmembrane region" description="Helical" evidence="2">
    <location>
        <begin position="216"/>
        <end position="234"/>
    </location>
</feature>
<proteinExistence type="predicted"/>
<keyword evidence="4" id="KW-1185">Reference proteome</keyword>
<feature type="transmembrane region" description="Helical" evidence="2">
    <location>
        <begin position="183"/>
        <end position="204"/>
    </location>
</feature>
<dbReference type="InterPro" id="IPR043216">
    <property type="entry name" value="PAP-like"/>
</dbReference>
<evidence type="ECO:0008006" key="5">
    <source>
        <dbReference type="Google" id="ProtNLM"/>
    </source>
</evidence>
<dbReference type="EMBL" id="WJBH02000002">
    <property type="protein sequence ID" value="KAI9563120.1"/>
    <property type="molecule type" value="Genomic_DNA"/>
</dbReference>
<sequence>MRFEKIKNFLARNKSWITVFTLIIVQLSLIAVVGRYYSVSLEANPIKIKCNDPALNYPKAFQCRDKDINQFLLDTGMLGLLILTIRLICVETYMANQLTGLTFHGRDSLEKAPFILSIRWLSVAMIGYLSVTLITYTLNYSLGIVAPNFLGVCMPKPQKYLCDAGYLSVTCTTSPDVWRRAAFSFPPTFVTIQGYLMFVAVSFITHRFSWKGINRYLNCIGQMIFIGLALYTGYDTVYYDEANWGEVLIGYLIGAGTAWMIIRLTFVWMKWGKEPELPYYWNDVLGKIIVSRTGEIPVTPMPMWDREPGQMEQQPPGQQNNENESPEPGQETSQPSSYQPIVFPAGYFTSGNTGSPPSYEDSIALNRT</sequence>
<dbReference type="PANTHER" id="PTHR10165">
    <property type="entry name" value="LIPID PHOSPHATE PHOSPHATASE"/>
    <property type="match status" value="1"/>
</dbReference>
<feature type="transmembrane region" description="Helical" evidence="2">
    <location>
        <begin position="16"/>
        <end position="37"/>
    </location>
</feature>
<dbReference type="GO" id="GO:0008195">
    <property type="term" value="F:phosphatidate phosphatase activity"/>
    <property type="evidence" value="ECO:0007669"/>
    <property type="project" value="TreeGrafter"/>
</dbReference>
<feature type="region of interest" description="Disordered" evidence="1">
    <location>
        <begin position="301"/>
        <end position="368"/>
    </location>
</feature>
<keyword evidence="2" id="KW-0812">Transmembrane</keyword>
<dbReference type="Proteomes" id="UP000820818">
    <property type="component" value="Linkage Group LG2"/>
</dbReference>
<feature type="transmembrane region" description="Helical" evidence="2">
    <location>
        <begin position="249"/>
        <end position="269"/>
    </location>
</feature>
<dbReference type="AlphaFoldDB" id="A0AAD5LJG0"/>
<evidence type="ECO:0000313" key="4">
    <source>
        <dbReference type="Proteomes" id="UP000820818"/>
    </source>
</evidence>
<feature type="transmembrane region" description="Helical" evidence="2">
    <location>
        <begin position="116"/>
        <end position="138"/>
    </location>
</feature>
<dbReference type="InterPro" id="IPR036938">
    <property type="entry name" value="PAP2/HPO_sf"/>
</dbReference>
<protein>
    <recommendedName>
        <fullName evidence="5">Phosphatidic acid phosphatase type 2/haloperoxidase domain-containing protein</fullName>
    </recommendedName>
</protein>
<dbReference type="GO" id="GO:0005886">
    <property type="term" value="C:plasma membrane"/>
    <property type="evidence" value="ECO:0007669"/>
    <property type="project" value="TreeGrafter"/>
</dbReference>
<keyword evidence="2" id="KW-1133">Transmembrane helix</keyword>
<evidence type="ECO:0000313" key="3">
    <source>
        <dbReference type="EMBL" id="KAI9563120.1"/>
    </source>
</evidence>
<name>A0AAD5LJG0_9CRUS</name>
<accession>A0AAD5LJG0</accession>
<dbReference type="PANTHER" id="PTHR10165:SF197">
    <property type="entry name" value="FI04477P-RELATED"/>
    <property type="match status" value="1"/>
</dbReference>
<organism evidence="3 4">
    <name type="scientific">Daphnia sinensis</name>
    <dbReference type="NCBI Taxonomy" id="1820382"/>
    <lineage>
        <taxon>Eukaryota</taxon>
        <taxon>Metazoa</taxon>
        <taxon>Ecdysozoa</taxon>
        <taxon>Arthropoda</taxon>
        <taxon>Crustacea</taxon>
        <taxon>Branchiopoda</taxon>
        <taxon>Diplostraca</taxon>
        <taxon>Cladocera</taxon>
        <taxon>Anomopoda</taxon>
        <taxon>Daphniidae</taxon>
        <taxon>Daphnia</taxon>
        <taxon>Daphnia similis group</taxon>
    </lineage>
</organism>
<dbReference type="SUPFAM" id="SSF48317">
    <property type="entry name" value="Acid phosphatase/Vanadium-dependent haloperoxidase"/>
    <property type="match status" value="1"/>
</dbReference>
<feature type="compositionally biased region" description="Low complexity" evidence="1">
    <location>
        <begin position="310"/>
        <end position="331"/>
    </location>
</feature>